<organism evidence="2 3">
    <name type="scientific">Geoglobus acetivorans</name>
    <dbReference type="NCBI Taxonomy" id="565033"/>
    <lineage>
        <taxon>Archaea</taxon>
        <taxon>Methanobacteriati</taxon>
        <taxon>Methanobacteriota</taxon>
        <taxon>Archaeoglobi</taxon>
        <taxon>Archaeoglobales</taxon>
        <taxon>Archaeoglobaceae</taxon>
        <taxon>Geoglobus</taxon>
    </lineage>
</organism>
<dbReference type="EMBL" id="CP009552">
    <property type="protein sequence ID" value="AIY90062.1"/>
    <property type="molecule type" value="Genomic_DNA"/>
</dbReference>
<dbReference type="KEGG" id="gac:GACE_1017"/>
<feature type="coiled-coil region" evidence="1">
    <location>
        <begin position="95"/>
        <end position="143"/>
    </location>
</feature>
<dbReference type="Proteomes" id="UP000030624">
    <property type="component" value="Chromosome"/>
</dbReference>
<sequence length="289" mass="33354">MRTLLLIFSLIVAALFAPAIAENVTEVNNTSINVTAAENLNVSLVNTTVPINATGNLTALNGTVAVNQHNQTVNRTANTSVNRTEVESNGNQTAEMSVEELVNILQSQLEELKKQNEILREENKKLREQIANLTKRLEELERKPITWEDVEQTVDEYYIQFAYWTGWLWPTLTFFLIYRYRRPAREEEAERIQEAVEKLTREKQREWYSFQIRRRGIESVAEDETELAIFRALGVHTVGDLLSMSESELVEAFKSKYQPTADLLEHFRSRLREIREQLRSEVEGGEVHA</sequence>
<accession>A0A0A7GGJ3</accession>
<reference evidence="2 3" key="1">
    <citation type="journal article" date="2015" name="Appl. Environ. Microbiol.">
        <title>The Geoglobus acetivorans genome: Fe(III) reduction, acetate utilization, autotrophic growth, and degradation of aromatic compounds in a hyperthermophilic archaeon.</title>
        <authorList>
            <person name="Mardanov A.V."/>
            <person name="Slododkina G.B."/>
            <person name="Slobodkin A.I."/>
            <person name="Beletsky A.V."/>
            <person name="Gavrilov S.N."/>
            <person name="Kublanov I.V."/>
            <person name="Bonch-Osmolovskaya E.A."/>
            <person name="Skryabin K.G."/>
            <person name="Ravin N.V."/>
        </authorList>
    </citation>
    <scope>NUCLEOTIDE SEQUENCE [LARGE SCALE GENOMIC DNA]</scope>
    <source>
        <strain evidence="2 3">SBH6</strain>
    </source>
</reference>
<evidence type="ECO:0000313" key="2">
    <source>
        <dbReference type="EMBL" id="AIY90062.1"/>
    </source>
</evidence>
<dbReference type="GeneID" id="24797604"/>
<evidence type="ECO:0000313" key="3">
    <source>
        <dbReference type="Proteomes" id="UP000030624"/>
    </source>
</evidence>
<proteinExistence type="predicted"/>
<dbReference type="SUPFAM" id="SSF46579">
    <property type="entry name" value="Prefoldin"/>
    <property type="match status" value="1"/>
</dbReference>
<name>A0A0A7GGJ3_GEOAI</name>
<dbReference type="RefSeq" id="WP_048091700.1">
    <property type="nucleotide sequence ID" value="NZ_CP009552.1"/>
</dbReference>
<dbReference type="AlphaFoldDB" id="A0A0A7GGJ3"/>
<gene>
    <name evidence="2" type="ORF">GACE_1017</name>
</gene>
<dbReference type="HOGENOM" id="CLU_1063961_0_0_2"/>
<dbReference type="eggNOG" id="arCOG07164">
    <property type="taxonomic scope" value="Archaea"/>
</dbReference>
<protein>
    <submittedName>
        <fullName evidence="2">Putative membrane protein, conserved</fullName>
    </submittedName>
</protein>
<keyword evidence="1" id="KW-0175">Coiled coil</keyword>
<evidence type="ECO:0000256" key="1">
    <source>
        <dbReference type="SAM" id="Coils"/>
    </source>
</evidence>
<dbReference type="STRING" id="565033.GACE_1017"/>